<dbReference type="Proteomes" id="UP000004903">
    <property type="component" value="Unassembled WGS sequence"/>
</dbReference>
<dbReference type="EMBL" id="AFCT01001694">
    <property type="protein sequence ID" value="EHC82926.1"/>
    <property type="molecule type" value="Genomic_DNA"/>
</dbReference>
<dbReference type="Pfam" id="PF11047">
    <property type="entry name" value="SopD"/>
    <property type="match status" value="1"/>
</dbReference>
<name>G5QNT9_SALRU</name>
<evidence type="ECO:0000313" key="2">
    <source>
        <dbReference type="Proteomes" id="UP000004903"/>
    </source>
</evidence>
<dbReference type="GO" id="GO:0033644">
    <property type="term" value="C:host cell membrane"/>
    <property type="evidence" value="ECO:0007669"/>
    <property type="project" value="InterPro"/>
</dbReference>
<proteinExistence type="predicted"/>
<dbReference type="InterPro" id="IPR022747">
    <property type="entry name" value="SopD"/>
</dbReference>
<accession>G5QNT9</accession>
<feature type="non-terminal residue" evidence="1">
    <location>
        <position position="1"/>
    </location>
</feature>
<sequence length="48" mass="5737">FLKKLNQDYNDYHAKKMFIDVILEKLYLTHERSLHIGKDGCSRNILLT</sequence>
<organism evidence="1 2">
    <name type="scientific">Salmonella enterica subsp. enterica serovar Rubislaw str. A4-653</name>
    <dbReference type="NCBI Taxonomy" id="913081"/>
    <lineage>
        <taxon>Bacteria</taxon>
        <taxon>Pseudomonadati</taxon>
        <taxon>Pseudomonadota</taxon>
        <taxon>Gammaproteobacteria</taxon>
        <taxon>Enterobacterales</taxon>
        <taxon>Enterobacteriaceae</taxon>
        <taxon>Salmonella</taxon>
    </lineage>
</organism>
<gene>
    <name evidence="1" type="ORF">LTSERUB_4635</name>
</gene>
<dbReference type="AlphaFoldDB" id="G5QNT9"/>
<reference evidence="1 2" key="1">
    <citation type="journal article" date="2011" name="BMC Genomics">
        <title>Genome sequencing reveals diversification of virulence factor content and possible host adaptation in distinct subpopulations of Salmonella enterica.</title>
        <authorList>
            <person name="den Bakker H.C."/>
            <person name="Moreno Switt A.I."/>
            <person name="Govoni G."/>
            <person name="Cummings C.A."/>
            <person name="Ranieri M.L."/>
            <person name="Degoricija L."/>
            <person name="Hoelzer K."/>
            <person name="Rodriguez-Rivera L.D."/>
            <person name="Brown S."/>
            <person name="Bolchacova E."/>
            <person name="Furtado M.R."/>
            <person name="Wiedmann M."/>
        </authorList>
    </citation>
    <scope>NUCLEOTIDE SEQUENCE [LARGE SCALE GENOMIC DNA]</scope>
    <source>
        <strain evidence="1 2">A4-653</strain>
    </source>
</reference>
<comment type="caution">
    <text evidence="1">The sequence shown here is derived from an EMBL/GenBank/DDBJ whole genome shotgun (WGS) entry which is preliminary data.</text>
</comment>
<evidence type="ECO:0000313" key="1">
    <source>
        <dbReference type="EMBL" id="EHC82926.1"/>
    </source>
</evidence>
<protein>
    <submittedName>
        <fullName evidence="1">SopD protein</fullName>
    </submittedName>
</protein>